<sequence>MTYCIVTNRMFAYKWHFIEKLIQAGKIVTNIEYSTDLLTVGWLPLLPFSLLNLLFGNCRERVANSFSKTVVAFKNELVRMR</sequence>
<comment type="caution">
    <text evidence="1">The sequence shown here is derived from an EMBL/GenBank/DDBJ whole genome shotgun (WGS) entry which is preliminary data.</text>
</comment>
<gene>
    <name evidence="1" type="ORF">CH371_05695</name>
</gene>
<dbReference type="AlphaFoldDB" id="A0A2M9ZGE6"/>
<dbReference type="EMBL" id="NPDT01000001">
    <property type="protein sequence ID" value="PJZ67510.1"/>
    <property type="molecule type" value="Genomic_DNA"/>
</dbReference>
<accession>A0A2M9ZGE6</accession>
<reference evidence="1 2" key="1">
    <citation type="submission" date="2017-07" db="EMBL/GenBank/DDBJ databases">
        <title>Leptospira spp. isolated from tropical soils.</title>
        <authorList>
            <person name="Thibeaux R."/>
            <person name="Iraola G."/>
            <person name="Ferres I."/>
            <person name="Bierque E."/>
            <person name="Girault D."/>
            <person name="Soupe-Gilbert M.-E."/>
            <person name="Picardeau M."/>
            <person name="Goarant C."/>
        </authorList>
    </citation>
    <scope>NUCLEOTIDE SEQUENCE [LARGE SCALE GENOMIC DNA]</scope>
    <source>
        <strain evidence="1 2">FH2-C-A2</strain>
    </source>
</reference>
<name>A0A2M9ZGE6_9LEPT</name>
<organism evidence="1 2">
    <name type="scientific">Leptospira wolffii</name>
    <dbReference type="NCBI Taxonomy" id="409998"/>
    <lineage>
        <taxon>Bacteria</taxon>
        <taxon>Pseudomonadati</taxon>
        <taxon>Spirochaetota</taxon>
        <taxon>Spirochaetia</taxon>
        <taxon>Leptospirales</taxon>
        <taxon>Leptospiraceae</taxon>
        <taxon>Leptospira</taxon>
    </lineage>
</organism>
<dbReference type="Proteomes" id="UP000231912">
    <property type="component" value="Unassembled WGS sequence"/>
</dbReference>
<evidence type="ECO:0000313" key="2">
    <source>
        <dbReference type="Proteomes" id="UP000231912"/>
    </source>
</evidence>
<protein>
    <submittedName>
        <fullName evidence="1">Uncharacterized protein</fullName>
    </submittedName>
</protein>
<proteinExistence type="predicted"/>
<evidence type="ECO:0000313" key="1">
    <source>
        <dbReference type="EMBL" id="PJZ67510.1"/>
    </source>
</evidence>